<proteinExistence type="predicted"/>
<dbReference type="SUPFAM" id="SSF74653">
    <property type="entry name" value="TolA/TonB C-terminal domain"/>
    <property type="match status" value="1"/>
</dbReference>
<dbReference type="KEGG" id="doe:DENOEST_3429"/>
<keyword evidence="2" id="KW-0472">Membrane</keyword>
<evidence type="ECO:0000313" key="3">
    <source>
        <dbReference type="EMBL" id="CAB1370583.1"/>
    </source>
</evidence>
<organism evidence="3 4">
    <name type="scientific">Denitratisoma oestradiolicum</name>
    <dbReference type="NCBI Taxonomy" id="311182"/>
    <lineage>
        <taxon>Bacteria</taxon>
        <taxon>Pseudomonadati</taxon>
        <taxon>Pseudomonadota</taxon>
        <taxon>Betaproteobacteria</taxon>
        <taxon>Nitrosomonadales</taxon>
        <taxon>Sterolibacteriaceae</taxon>
        <taxon>Denitratisoma</taxon>
    </lineage>
</organism>
<feature type="region of interest" description="Disordered" evidence="1">
    <location>
        <begin position="61"/>
        <end position="107"/>
    </location>
</feature>
<feature type="compositionally biased region" description="Basic and acidic residues" evidence="1">
    <location>
        <begin position="71"/>
        <end position="94"/>
    </location>
</feature>
<dbReference type="Pfam" id="PF13103">
    <property type="entry name" value="TonB_2"/>
    <property type="match status" value="1"/>
</dbReference>
<keyword evidence="2" id="KW-0812">Transmembrane</keyword>
<dbReference type="RefSeq" id="WP_145769329.1">
    <property type="nucleotide sequence ID" value="NZ_LR778301.1"/>
</dbReference>
<dbReference type="OrthoDB" id="5298892at2"/>
<protein>
    <submittedName>
        <fullName evidence="3">Periplasmic protein TonB, links inner and outer membranes</fullName>
    </submittedName>
</protein>
<keyword evidence="4" id="KW-1185">Reference proteome</keyword>
<gene>
    <name evidence="3" type="ORF">DENOEST_3429</name>
</gene>
<evidence type="ECO:0000313" key="4">
    <source>
        <dbReference type="Proteomes" id="UP000515733"/>
    </source>
</evidence>
<accession>A0A6S6Y011</accession>
<feature type="transmembrane region" description="Helical" evidence="2">
    <location>
        <begin position="16"/>
        <end position="35"/>
    </location>
</feature>
<evidence type="ECO:0000256" key="2">
    <source>
        <dbReference type="SAM" id="Phobius"/>
    </source>
</evidence>
<feature type="compositionally biased region" description="Pro residues" evidence="1">
    <location>
        <begin position="95"/>
        <end position="105"/>
    </location>
</feature>
<keyword evidence="2" id="KW-1133">Transmembrane helix</keyword>
<evidence type="ECO:0000256" key="1">
    <source>
        <dbReference type="SAM" id="MobiDB-lite"/>
    </source>
</evidence>
<name>A0A6S6Y011_9PROT</name>
<dbReference type="EMBL" id="LR778301">
    <property type="protein sequence ID" value="CAB1370583.1"/>
    <property type="molecule type" value="Genomic_DNA"/>
</dbReference>
<reference evidence="3 4" key="1">
    <citation type="submission" date="2020-03" db="EMBL/GenBank/DDBJ databases">
        <authorList>
            <consortium name="Genoscope - CEA"/>
            <person name="William W."/>
        </authorList>
    </citation>
    <scope>NUCLEOTIDE SEQUENCE [LARGE SCALE GENOMIC DNA]</scope>
    <source>
        <strain evidence="4">DSM 16959</strain>
    </source>
</reference>
<dbReference type="Gene3D" id="3.30.1150.10">
    <property type="match status" value="1"/>
</dbReference>
<sequence length="242" mass="26283">MSIPAVLDRPEEPGKLASGLLAAAVHILLAIFLFYGVRWQTTAPDAVEVELVMAQPQVAVVEPDPAPQPEPKAEPEPKPIAKPDIALKDKEKPKPPPPKEIPPPNKMDALKDVLKREFAQLTNRKAAASAEQDLAQHKAGLAAAARDKGMRDYFARVRGKIRGNIVLPPGVQGNPEALFLVTQLPSGEVLSVRLKNSSGNPALDAAIERAILKSSPLPRPDSNELFSRDLELRFRPLEDQPL</sequence>
<dbReference type="AlphaFoldDB" id="A0A6S6Y011"/>
<dbReference type="Proteomes" id="UP000515733">
    <property type="component" value="Chromosome"/>
</dbReference>